<dbReference type="EMBL" id="FPBA01000014">
    <property type="protein sequence ID" value="SFT86355.1"/>
    <property type="molecule type" value="Genomic_DNA"/>
</dbReference>
<dbReference type="SUPFAM" id="SSF55073">
    <property type="entry name" value="Nucleotide cyclase"/>
    <property type="match status" value="1"/>
</dbReference>
<dbReference type="AlphaFoldDB" id="A0A1I7BGP0"/>
<accession>A0A1I7BGP0</accession>
<dbReference type="InterPro" id="IPR020503">
    <property type="entry name" value="Uncharacterised_Rv2561"/>
</dbReference>
<dbReference type="Proteomes" id="UP000199546">
    <property type="component" value="Unassembled WGS sequence"/>
</dbReference>
<dbReference type="OrthoDB" id="3815156at2"/>
<dbReference type="STRING" id="1296565.SAMN05660657_03556"/>
<dbReference type="Pfam" id="PF10851">
    <property type="entry name" value="DUF2652"/>
    <property type="match status" value="1"/>
</dbReference>
<dbReference type="InterPro" id="IPR029787">
    <property type="entry name" value="Nucleotide_cyclase"/>
</dbReference>
<reference evidence="2" key="1">
    <citation type="submission" date="2016-10" db="EMBL/GenBank/DDBJ databases">
        <authorList>
            <person name="Varghese N."/>
            <person name="Submissions S."/>
        </authorList>
    </citation>
    <scope>NUCLEOTIDE SEQUENCE [LARGE SCALE GENOMIC DNA]</scope>
    <source>
        <strain evidence="2">DSM 46136</strain>
    </source>
</reference>
<dbReference type="Gene3D" id="3.30.70.1230">
    <property type="entry name" value="Nucleotide cyclase"/>
    <property type="match status" value="1"/>
</dbReference>
<evidence type="ECO:0000313" key="1">
    <source>
        <dbReference type="EMBL" id="SFT86355.1"/>
    </source>
</evidence>
<sequence length="239" mass="26118">MATRRALLLIADIGGYTEYMQYHRSMLGHAEAATRRMLDKIVGAARDFDLIEIEGDAAFLSRDAEGLDGAATLSAVTRAAVAMHRAFHTQRRLVELNLCPCQSCTQTSDLKLKFVAHVGDVATQTIRRRKKLVGMDVIYVHRLLKNSVTVPEYLLVSDDLFRNGGTASAELVAQEVAQDLEGIGRVQTFYVDVEDIPAPLAPASEPSFLVRIGATLDMVGRGLPHVLPRRHPRSLAAAG</sequence>
<organism evidence="1 2">
    <name type="scientific">Geodermatophilus amargosae</name>
    <dbReference type="NCBI Taxonomy" id="1296565"/>
    <lineage>
        <taxon>Bacteria</taxon>
        <taxon>Bacillati</taxon>
        <taxon>Actinomycetota</taxon>
        <taxon>Actinomycetes</taxon>
        <taxon>Geodermatophilales</taxon>
        <taxon>Geodermatophilaceae</taxon>
        <taxon>Geodermatophilus</taxon>
    </lineage>
</organism>
<proteinExistence type="predicted"/>
<evidence type="ECO:0000313" key="2">
    <source>
        <dbReference type="Proteomes" id="UP000199546"/>
    </source>
</evidence>
<gene>
    <name evidence="1" type="ORF">SAMN05660657_03556</name>
</gene>
<keyword evidence="2" id="KW-1185">Reference proteome</keyword>
<protein>
    <recommendedName>
        <fullName evidence="3">DUF2652 domain-containing protein</fullName>
    </recommendedName>
</protein>
<name>A0A1I7BGP0_9ACTN</name>
<evidence type="ECO:0008006" key="3">
    <source>
        <dbReference type="Google" id="ProtNLM"/>
    </source>
</evidence>
<dbReference type="RefSeq" id="WP_093581326.1">
    <property type="nucleotide sequence ID" value="NZ_FPBA01000014.1"/>
</dbReference>